<proteinExistence type="predicted"/>
<organism evidence="1 2">
    <name type="scientific">Candidatus Woesebacteria bacterium GW2011_GWB1_41_10</name>
    <dbReference type="NCBI Taxonomy" id="1618577"/>
    <lineage>
        <taxon>Bacteria</taxon>
        <taxon>Candidatus Woeseibacteriota</taxon>
    </lineage>
</organism>
<sequence length="146" mass="16859">MVIKITLVSKVLAIFKSYSKRRYQMSKTTTYVEFYFPGIMVDEASVKEMSHRDPKKVNVPSGSFGFRFFDVKSTEEGDVKMESDRLNLSPMYYYGGRIMTLDDVRREMPNDRILISNMEGNGWSRVIKCRTGNFKPFDGGDVHIKA</sequence>
<gene>
    <name evidence="1" type="ORF">UU32_C0031G0011</name>
</gene>
<evidence type="ECO:0000313" key="1">
    <source>
        <dbReference type="EMBL" id="KKR85838.1"/>
    </source>
</evidence>
<dbReference type="EMBL" id="LCAE01000031">
    <property type="protein sequence ID" value="KKR85838.1"/>
    <property type="molecule type" value="Genomic_DNA"/>
</dbReference>
<protein>
    <submittedName>
        <fullName evidence="1">Uncharacterized protein</fullName>
    </submittedName>
</protein>
<accession>A0A0G0UA08</accession>
<name>A0A0G0UA08_9BACT</name>
<reference evidence="1 2" key="1">
    <citation type="journal article" date="2015" name="Nature">
        <title>rRNA introns, odd ribosomes, and small enigmatic genomes across a large radiation of phyla.</title>
        <authorList>
            <person name="Brown C.T."/>
            <person name="Hug L.A."/>
            <person name="Thomas B.C."/>
            <person name="Sharon I."/>
            <person name="Castelle C.J."/>
            <person name="Singh A."/>
            <person name="Wilkins M.J."/>
            <person name="Williams K.H."/>
            <person name="Banfield J.F."/>
        </authorList>
    </citation>
    <scope>NUCLEOTIDE SEQUENCE [LARGE SCALE GENOMIC DNA]</scope>
</reference>
<comment type="caution">
    <text evidence="1">The sequence shown here is derived from an EMBL/GenBank/DDBJ whole genome shotgun (WGS) entry which is preliminary data.</text>
</comment>
<dbReference type="AlphaFoldDB" id="A0A0G0UA08"/>
<evidence type="ECO:0000313" key="2">
    <source>
        <dbReference type="Proteomes" id="UP000033858"/>
    </source>
</evidence>
<dbReference type="Proteomes" id="UP000033858">
    <property type="component" value="Unassembled WGS sequence"/>
</dbReference>